<dbReference type="Gene3D" id="3.40.50.1820">
    <property type="entry name" value="alpha/beta hydrolase"/>
    <property type="match status" value="1"/>
</dbReference>
<dbReference type="Gene3D" id="3.40.50.12780">
    <property type="entry name" value="N-terminal domain of ligase-like"/>
    <property type="match status" value="1"/>
</dbReference>
<comment type="cofactor">
    <cofactor evidence="1">
        <name>pantetheine 4'-phosphate</name>
        <dbReference type="ChEBI" id="CHEBI:47942"/>
    </cofactor>
</comment>
<keyword evidence="3" id="KW-0597">Phosphoprotein</keyword>
<dbReference type="InterPro" id="IPR020802">
    <property type="entry name" value="TesA-like"/>
</dbReference>
<dbReference type="PANTHER" id="PTHR45527:SF1">
    <property type="entry name" value="FATTY ACID SYNTHASE"/>
    <property type="match status" value="1"/>
</dbReference>
<dbReference type="PROSITE" id="PS00012">
    <property type="entry name" value="PHOSPHOPANTETHEINE"/>
    <property type="match status" value="1"/>
</dbReference>
<dbReference type="Gene3D" id="3.30.559.30">
    <property type="entry name" value="Nonribosomal peptide synthetase, condensation domain"/>
    <property type="match status" value="1"/>
</dbReference>
<evidence type="ECO:0000313" key="7">
    <source>
        <dbReference type="Proteomes" id="UP001243009"/>
    </source>
</evidence>
<dbReference type="SUPFAM" id="SSF47336">
    <property type="entry name" value="ACP-like"/>
    <property type="match status" value="1"/>
</dbReference>
<dbReference type="Pfam" id="PF00975">
    <property type="entry name" value="Thioesterase"/>
    <property type="match status" value="1"/>
</dbReference>
<protein>
    <submittedName>
        <fullName evidence="6">Amino acid adenylation domain-containing protein</fullName>
    </submittedName>
</protein>
<dbReference type="SMART" id="SM00824">
    <property type="entry name" value="PKS_TE"/>
    <property type="match status" value="1"/>
</dbReference>
<comment type="caution">
    <text evidence="6">The sequence shown here is derived from an EMBL/GenBank/DDBJ whole genome shotgun (WGS) entry which is preliminary data.</text>
</comment>
<evidence type="ECO:0000313" key="6">
    <source>
        <dbReference type="EMBL" id="MDO9712576.1"/>
    </source>
</evidence>
<dbReference type="Pfam" id="PF13193">
    <property type="entry name" value="AMP-binding_C"/>
    <property type="match status" value="1"/>
</dbReference>
<dbReference type="InterPro" id="IPR010071">
    <property type="entry name" value="AA_adenyl_dom"/>
</dbReference>
<dbReference type="InterPro" id="IPR009081">
    <property type="entry name" value="PP-bd_ACP"/>
</dbReference>
<dbReference type="Pfam" id="PF00550">
    <property type="entry name" value="PP-binding"/>
    <property type="match status" value="1"/>
</dbReference>
<dbReference type="PROSITE" id="PS50075">
    <property type="entry name" value="CARRIER"/>
    <property type="match status" value="1"/>
</dbReference>
<dbReference type="Pfam" id="PF00668">
    <property type="entry name" value="Condensation"/>
    <property type="match status" value="1"/>
</dbReference>
<dbReference type="PROSITE" id="PS00455">
    <property type="entry name" value="AMP_BINDING"/>
    <property type="match status" value="1"/>
</dbReference>
<keyword evidence="7" id="KW-1185">Reference proteome</keyword>
<dbReference type="Gene3D" id="1.10.1200.10">
    <property type="entry name" value="ACP-like"/>
    <property type="match status" value="1"/>
</dbReference>
<evidence type="ECO:0000256" key="2">
    <source>
        <dbReference type="ARBA" id="ARBA00022450"/>
    </source>
</evidence>
<proteinExistence type="predicted"/>
<dbReference type="InterPro" id="IPR001242">
    <property type="entry name" value="Condensation_dom"/>
</dbReference>
<keyword evidence="2" id="KW-0596">Phosphopantetheine</keyword>
<dbReference type="InterPro" id="IPR023213">
    <property type="entry name" value="CAT-like_dom_sf"/>
</dbReference>
<organism evidence="6 7">
    <name type="scientific">Paracraurococcus lichenis</name>
    <dbReference type="NCBI Taxonomy" id="3064888"/>
    <lineage>
        <taxon>Bacteria</taxon>
        <taxon>Pseudomonadati</taxon>
        <taxon>Pseudomonadota</taxon>
        <taxon>Alphaproteobacteria</taxon>
        <taxon>Acetobacterales</taxon>
        <taxon>Roseomonadaceae</taxon>
        <taxon>Paracraurococcus</taxon>
    </lineage>
</organism>
<dbReference type="InterPro" id="IPR045851">
    <property type="entry name" value="AMP-bd_C_sf"/>
</dbReference>
<dbReference type="InterPro" id="IPR036736">
    <property type="entry name" value="ACP-like_sf"/>
</dbReference>
<dbReference type="SUPFAM" id="SSF53474">
    <property type="entry name" value="alpha/beta-Hydrolases"/>
    <property type="match status" value="1"/>
</dbReference>
<dbReference type="Pfam" id="PF00501">
    <property type="entry name" value="AMP-binding"/>
    <property type="match status" value="1"/>
</dbReference>
<accession>A0ABT9E8T6</accession>
<dbReference type="PANTHER" id="PTHR45527">
    <property type="entry name" value="NONRIBOSOMAL PEPTIDE SYNTHETASE"/>
    <property type="match status" value="1"/>
</dbReference>
<dbReference type="SUPFAM" id="SSF52777">
    <property type="entry name" value="CoA-dependent acyltransferases"/>
    <property type="match status" value="2"/>
</dbReference>
<gene>
    <name evidence="6" type="ORF">Q7A36_29830</name>
</gene>
<dbReference type="NCBIfam" id="TIGR01733">
    <property type="entry name" value="AA-adenyl-dom"/>
    <property type="match status" value="1"/>
</dbReference>
<dbReference type="InterPro" id="IPR025110">
    <property type="entry name" value="AMP-bd_C"/>
</dbReference>
<dbReference type="Gene3D" id="3.30.300.30">
    <property type="match status" value="1"/>
</dbReference>
<dbReference type="InterPro" id="IPR006162">
    <property type="entry name" value="Ppantetheine_attach_site"/>
</dbReference>
<evidence type="ECO:0000256" key="3">
    <source>
        <dbReference type="ARBA" id="ARBA00022553"/>
    </source>
</evidence>
<dbReference type="RefSeq" id="WP_305107433.1">
    <property type="nucleotide sequence ID" value="NZ_JAUTWS010000051.1"/>
</dbReference>
<sequence length="1340" mass="142391">MPALHAAVADIPDPAAPAAPEAGRAHPTSFAQRRFWVLDRLDPGNPALNVAVRWRIEGDLSTGQIAAAFERIIARHEVLRTCFIERDGEPVQVVREAVPFHVPSIDLTVLDSDAMAECDRIARAEARTPFDLAVAPLIRVTHLRLRADLAIIAVTAHHAVCDGWSIGLLAAEMCEICGAAAAGRAPALPELPFCYGDFAAYEREALAAGDMDADVAYWASTLRGIEPAAPLPDVPAPPAPAGTSAIESILLPPALTDALTLLQRQHGCTAFMVALAALGAVLARYTGATDIAVGTQVAGRDDVAVEDLVGVFINTLVLRLDLSGEPDAATLLARVREVVAGALAHRTVPFERILEAVRPGRHRGQAPLFAVNFIFQRSFIRNADCGAFRLIDLPSHSAGALHDLNFFMVERPEGWRASCEYRADLYAAETISQILRHFATLMSAMAAAPRTPVWRLPMLDAAERWRLVEGVNATAASYPRGLTAPAMVAAAAAAWPARIAVAAPDATLSYGALAARIDSLARRLLAAGIAPGSRVGIYLPRCADLVVAPLAVMRAGGAYVPLDPIYPPDRIAQIAEQAGLAAVIASADGLPQSLAVLPMVSPGEGGADTRPLPTVPPDATAYVIFTSGSTGRPKGVAVPHRALTNFLCAMRQVPGLAPDDGILAVTTLCFDIAALELFLPLTVGARVEVATEEESRDGALLLARLRASGATMLQATPATWRLLLAAGWAGDPPLRMLSGGEPLPPDLAHALLARSPELWNMYGPTETTIWSSAVRLDPEAAPFIGPPIANTRFYVVDPRGELAPPGAPGELWIGGDGVASGYWNMPEATRERFLSDPFGNTPGARVYRTGDRVRARRTGGWEFLGRGDDQVKIRGFRVEPAEVEALLLRHPAVSNAVVVARRGEAGDDVLVAYVALAGEAEPVIAELRAAAAAALPRYMRPSAIVALDAIPLLPNGKIDRRALPRPGTATAATEAPGGPEDVVEAQLAAIWRAVLGCGTFDRTADFFDLGGHSLSAARMLARVETAFGLRIGFATLFESARFVEFAERLREAGAGSAAFPSDPAPRPGEARPGIFAINHTGVFRPLLQRLGASLPITPLQLFNPERPTEALPASVEEAAAGYAALIRNAQPSGPYVLMGWCSGGVIAFETARHLERAGEQVSRVVMMDAWRPGYTRGLGLVRGRLAEYSYRLQLVAADWREVRAHGAGIRVFLGQRRIVSRLLGLRAEPGAEGDRFDRWLAAHLARALDQYRPTPFAGAVTMFRSSREPSGRFLDPLFGWGGLAAGGIEVVTVQGDHFSIFGEPGVSIMAAHLMKTIGRETAKPDEDPLGAAALPAHRAT</sequence>
<dbReference type="CDD" id="cd12116">
    <property type="entry name" value="A_NRPS_Ta1_like"/>
    <property type="match status" value="1"/>
</dbReference>
<dbReference type="InterPro" id="IPR001031">
    <property type="entry name" value="Thioesterase"/>
</dbReference>
<feature type="region of interest" description="Disordered" evidence="4">
    <location>
        <begin position="1321"/>
        <end position="1340"/>
    </location>
</feature>
<dbReference type="InterPro" id="IPR020845">
    <property type="entry name" value="AMP-binding_CS"/>
</dbReference>
<dbReference type="Proteomes" id="UP001243009">
    <property type="component" value="Unassembled WGS sequence"/>
</dbReference>
<evidence type="ECO:0000259" key="5">
    <source>
        <dbReference type="PROSITE" id="PS50075"/>
    </source>
</evidence>
<reference evidence="6 7" key="1">
    <citation type="submission" date="2023-08" db="EMBL/GenBank/DDBJ databases">
        <title>The draft genome sequence of Paracraurococcus sp. LOR1-02.</title>
        <authorList>
            <person name="Kingkaew E."/>
            <person name="Tanasupawat S."/>
        </authorList>
    </citation>
    <scope>NUCLEOTIDE SEQUENCE [LARGE SCALE GENOMIC DNA]</scope>
    <source>
        <strain evidence="6 7">LOR1-02</strain>
    </source>
</reference>
<dbReference type="InterPro" id="IPR029058">
    <property type="entry name" value="AB_hydrolase_fold"/>
</dbReference>
<dbReference type="InterPro" id="IPR000873">
    <property type="entry name" value="AMP-dep_synth/lig_dom"/>
</dbReference>
<evidence type="ECO:0000256" key="1">
    <source>
        <dbReference type="ARBA" id="ARBA00001957"/>
    </source>
</evidence>
<dbReference type="InterPro" id="IPR042099">
    <property type="entry name" value="ANL_N_sf"/>
</dbReference>
<dbReference type="Gene3D" id="3.30.559.10">
    <property type="entry name" value="Chloramphenicol acetyltransferase-like domain"/>
    <property type="match status" value="1"/>
</dbReference>
<feature type="domain" description="Carrier" evidence="5">
    <location>
        <begin position="978"/>
        <end position="1053"/>
    </location>
</feature>
<name>A0ABT9E8T6_9PROT</name>
<dbReference type="EMBL" id="JAUTWS010000051">
    <property type="protein sequence ID" value="MDO9712576.1"/>
    <property type="molecule type" value="Genomic_DNA"/>
</dbReference>
<evidence type="ECO:0000256" key="4">
    <source>
        <dbReference type="SAM" id="MobiDB-lite"/>
    </source>
</evidence>
<dbReference type="SUPFAM" id="SSF56801">
    <property type="entry name" value="Acetyl-CoA synthetase-like"/>
    <property type="match status" value="1"/>
</dbReference>
<dbReference type="CDD" id="cd19531">
    <property type="entry name" value="LCL_NRPS-like"/>
    <property type="match status" value="1"/>
</dbReference>